<dbReference type="PRINTS" id="PR00243">
    <property type="entry name" value="MUSCARINICR"/>
</dbReference>
<evidence type="ECO:0000313" key="13">
    <source>
        <dbReference type="Proteomes" id="UP000694865"/>
    </source>
</evidence>
<evidence type="ECO:0000313" key="14">
    <source>
        <dbReference type="RefSeq" id="XP_006815502.1"/>
    </source>
</evidence>
<evidence type="ECO:0000256" key="8">
    <source>
        <dbReference type="ARBA" id="ARBA00023224"/>
    </source>
</evidence>
<comment type="subcellular location">
    <subcellularLocation>
        <location evidence="1">Cell membrane</location>
        <topology evidence="1">Multi-pass membrane protein</topology>
    </subcellularLocation>
</comment>
<feature type="region of interest" description="Disordered" evidence="10">
    <location>
        <begin position="421"/>
        <end position="446"/>
    </location>
</feature>
<protein>
    <submittedName>
        <fullName evidence="14">Muscarinic acetylcholine receptor M2-like</fullName>
    </submittedName>
</protein>
<evidence type="ECO:0000256" key="6">
    <source>
        <dbReference type="ARBA" id="ARBA00023136"/>
    </source>
</evidence>
<gene>
    <name evidence="14" type="primary">LOC102801667</name>
</gene>
<evidence type="ECO:0000259" key="12">
    <source>
        <dbReference type="PROSITE" id="PS50262"/>
    </source>
</evidence>
<evidence type="ECO:0000256" key="11">
    <source>
        <dbReference type="SAM" id="Phobius"/>
    </source>
</evidence>
<keyword evidence="7 9" id="KW-0675">Receptor</keyword>
<reference evidence="14" key="1">
    <citation type="submission" date="2025-08" db="UniProtKB">
        <authorList>
            <consortium name="RefSeq"/>
        </authorList>
    </citation>
    <scope>IDENTIFICATION</scope>
    <source>
        <tissue evidence="14">Testes</tissue>
    </source>
</reference>
<evidence type="ECO:0000256" key="1">
    <source>
        <dbReference type="ARBA" id="ARBA00004651"/>
    </source>
</evidence>
<dbReference type="PROSITE" id="PS50262">
    <property type="entry name" value="G_PROTEIN_RECEP_F1_2"/>
    <property type="match status" value="1"/>
</dbReference>
<keyword evidence="2" id="KW-1003">Cell membrane</keyword>
<dbReference type="InterPro" id="IPR017452">
    <property type="entry name" value="GPCR_Rhodpsn_7TM"/>
</dbReference>
<keyword evidence="4 11" id="KW-1133">Transmembrane helix</keyword>
<feature type="transmembrane region" description="Helical" evidence="11">
    <location>
        <begin position="239"/>
        <end position="264"/>
    </location>
</feature>
<evidence type="ECO:0000256" key="10">
    <source>
        <dbReference type="SAM" id="MobiDB-lite"/>
    </source>
</evidence>
<dbReference type="PANTHER" id="PTHR24247">
    <property type="entry name" value="5-HYDROXYTRYPTAMINE RECEPTOR"/>
    <property type="match status" value="1"/>
</dbReference>
<feature type="transmembrane region" description="Helical" evidence="11">
    <location>
        <begin position="159"/>
        <end position="185"/>
    </location>
</feature>
<dbReference type="RefSeq" id="XP_006815502.1">
    <property type="nucleotide sequence ID" value="XM_006815439.1"/>
</dbReference>
<keyword evidence="6 11" id="KW-0472">Membrane</keyword>
<evidence type="ECO:0000256" key="5">
    <source>
        <dbReference type="ARBA" id="ARBA00023040"/>
    </source>
</evidence>
<evidence type="ECO:0000256" key="3">
    <source>
        <dbReference type="ARBA" id="ARBA00022692"/>
    </source>
</evidence>
<dbReference type="InterPro" id="IPR000995">
    <property type="entry name" value="Musac_Ach_rcpt"/>
</dbReference>
<feature type="transmembrane region" description="Helical" evidence="11">
    <location>
        <begin position="123"/>
        <end position="147"/>
    </location>
</feature>
<dbReference type="GeneID" id="102801667"/>
<comment type="similarity">
    <text evidence="9">Belongs to the G-protein coupled receptor 1 family.</text>
</comment>
<feature type="compositionally biased region" description="Polar residues" evidence="10">
    <location>
        <begin position="435"/>
        <end position="445"/>
    </location>
</feature>
<sequence>MYAAITAAAEPTSTIGNMFLASLLNRLSESSPIVPTATPTTADTAAANIFDIFNVTKGPSIVPRDSMVHQYWIDSSVHRYANAAIYFNLSFVENNNTVYDNYSSEDVTDDLSFPYLFSVSVSILIYLSSVLASFLTFFGNLLVLISVKTNRNLQTITNIFLVSLAISDMVVGMFSIPLYTIFITFGYWPFASWVCDLWLTVDYALCTTSMWNIVIISIDRFLSVTRPMSYRCNRTARRALLMILPVWILPLIAWGLAIIGYPFFIGERTLPSTDCQLPFIMNPLLNSTIAITVYSVPTVVMVIVYARIYKETSRFNVRKVKSRDILSTNTTTTPLNSCASTPRNANQDLRTFPSRFRFKEMSKEGRRLLKETRESQQTSFNQRSNIPEISVMSENVDDEGEDAPIRGTLKDFKRRRAAKQSVSDSINLGKKKRNSSGVTMSSNLTVPHKMHRQRSFICSSTGQQGRSPGGSFRGCKTRSQSMGSLSRLQLAMVQRGCKLPTTGVANIPNRMSTINRDRKALKTLGVIIGSFLLFWTPYHVLVVWLGICTKCVDSGVYAFSYYLCYLNSTFNPWIYAFCNKTFKETYIRIVLCRKRRHQDPYDRHSSFRMAEEDNSHF</sequence>
<dbReference type="PROSITE" id="PS00237">
    <property type="entry name" value="G_PROTEIN_RECEP_F1_1"/>
    <property type="match status" value="1"/>
</dbReference>
<evidence type="ECO:0000256" key="4">
    <source>
        <dbReference type="ARBA" id="ARBA00022989"/>
    </source>
</evidence>
<keyword evidence="5 9" id="KW-0297">G-protein coupled receptor</keyword>
<keyword evidence="3 9" id="KW-0812">Transmembrane</keyword>
<feature type="transmembrane region" description="Helical" evidence="11">
    <location>
        <begin position="524"/>
        <end position="547"/>
    </location>
</feature>
<dbReference type="SMART" id="SM01381">
    <property type="entry name" value="7TM_GPCR_Srsx"/>
    <property type="match status" value="1"/>
</dbReference>
<dbReference type="Proteomes" id="UP000694865">
    <property type="component" value="Unplaced"/>
</dbReference>
<feature type="region of interest" description="Disordered" evidence="10">
    <location>
        <begin position="458"/>
        <end position="478"/>
    </location>
</feature>
<dbReference type="InterPro" id="IPR000276">
    <property type="entry name" value="GPCR_Rhodpsn"/>
</dbReference>
<evidence type="ECO:0000256" key="2">
    <source>
        <dbReference type="ARBA" id="ARBA00022475"/>
    </source>
</evidence>
<name>A0ABM0M661_SACKO</name>
<dbReference type="PRINTS" id="PR00237">
    <property type="entry name" value="GPCRRHODOPSN"/>
</dbReference>
<accession>A0ABM0M661</accession>
<dbReference type="PANTHER" id="PTHR24247:SF265">
    <property type="entry name" value="MUSCARINIC ACETYLCHOLINE RECEPTOR DM1"/>
    <property type="match status" value="1"/>
</dbReference>
<evidence type="ECO:0000256" key="7">
    <source>
        <dbReference type="ARBA" id="ARBA00023170"/>
    </source>
</evidence>
<dbReference type="Gene3D" id="1.20.1070.10">
    <property type="entry name" value="Rhodopsin 7-helix transmembrane proteins"/>
    <property type="match status" value="2"/>
</dbReference>
<proteinExistence type="inferred from homology"/>
<dbReference type="Pfam" id="PF00001">
    <property type="entry name" value="7tm_1"/>
    <property type="match status" value="1"/>
</dbReference>
<keyword evidence="13" id="KW-1185">Reference proteome</keyword>
<keyword evidence="8 9" id="KW-0807">Transducer</keyword>
<organism evidence="13 14">
    <name type="scientific">Saccoglossus kowalevskii</name>
    <name type="common">Acorn worm</name>
    <dbReference type="NCBI Taxonomy" id="10224"/>
    <lineage>
        <taxon>Eukaryota</taxon>
        <taxon>Metazoa</taxon>
        <taxon>Hemichordata</taxon>
        <taxon>Enteropneusta</taxon>
        <taxon>Harrimaniidae</taxon>
        <taxon>Saccoglossus</taxon>
    </lineage>
</organism>
<feature type="transmembrane region" description="Helical" evidence="11">
    <location>
        <begin position="197"/>
        <end position="218"/>
    </location>
</feature>
<feature type="domain" description="G-protein coupled receptors family 1 profile" evidence="12">
    <location>
        <begin position="139"/>
        <end position="575"/>
    </location>
</feature>
<feature type="transmembrane region" description="Helical" evidence="11">
    <location>
        <begin position="284"/>
        <end position="309"/>
    </location>
</feature>
<evidence type="ECO:0000256" key="9">
    <source>
        <dbReference type="RuleBase" id="RU000688"/>
    </source>
</evidence>
<feature type="transmembrane region" description="Helical" evidence="11">
    <location>
        <begin position="559"/>
        <end position="578"/>
    </location>
</feature>
<dbReference type="SUPFAM" id="SSF81321">
    <property type="entry name" value="Family A G protein-coupled receptor-like"/>
    <property type="match status" value="1"/>
</dbReference>